<reference evidence="1 2" key="1">
    <citation type="submission" date="2017-07" db="EMBL/GenBank/DDBJ databases">
        <title>A comparative genomics approach to explaining the enigmatic role of Gardnerella vaginalis in the vaginal microbiome.</title>
        <authorList>
            <person name="Vancuren S.J."/>
            <person name="Hill J.E."/>
        </authorList>
    </citation>
    <scope>NUCLEOTIDE SEQUENCE [LARGE SCALE GENOMIC DNA]</scope>
    <source>
        <strain evidence="1 2">WP023</strain>
    </source>
</reference>
<evidence type="ECO:0008006" key="3">
    <source>
        <dbReference type="Google" id="ProtNLM"/>
    </source>
</evidence>
<dbReference type="AlphaFoldDB" id="A0A3E2CFT6"/>
<dbReference type="Proteomes" id="UP000258379">
    <property type="component" value="Unassembled WGS sequence"/>
</dbReference>
<evidence type="ECO:0000313" key="1">
    <source>
        <dbReference type="EMBL" id="RFT30714.1"/>
    </source>
</evidence>
<accession>A0A3E2CFT6</accession>
<proteinExistence type="predicted"/>
<sequence length="138" mass="16161">MQILFLDESGTAPKRDAVEQNPYFVLGGLVIPESQWKSLQSNLHGLKKKYGIEGEVKWRYFINHPLSNETTPLSNLSVNELNELRENLFKLISENEDFKIIAAVVNTKEYYDKYKDGNAENMYHTAFEKICERFQYYL</sequence>
<comment type="caution">
    <text evidence="1">The sequence shown here is derived from an EMBL/GenBank/DDBJ whole genome shotgun (WGS) entry which is preliminary data.</text>
</comment>
<dbReference type="Pfam" id="PF12686">
    <property type="entry name" value="DUF3800"/>
    <property type="match status" value="1"/>
</dbReference>
<dbReference type="InterPro" id="IPR024524">
    <property type="entry name" value="DUF3800"/>
</dbReference>
<protein>
    <recommendedName>
        <fullName evidence="3">DUF3800 domain-containing protein</fullName>
    </recommendedName>
</protein>
<gene>
    <name evidence="1" type="ORF">CG405_01415</name>
</gene>
<organism evidence="1 2">
    <name type="scientific">Gardnerella vaginalis</name>
    <dbReference type="NCBI Taxonomy" id="2702"/>
    <lineage>
        <taxon>Bacteria</taxon>
        <taxon>Bacillati</taxon>
        <taxon>Actinomycetota</taxon>
        <taxon>Actinomycetes</taxon>
        <taxon>Bifidobacteriales</taxon>
        <taxon>Bifidobacteriaceae</taxon>
        <taxon>Gardnerella</taxon>
    </lineage>
</organism>
<dbReference type="EMBL" id="NNRU01000001">
    <property type="protein sequence ID" value="RFT30714.1"/>
    <property type="molecule type" value="Genomic_DNA"/>
</dbReference>
<evidence type="ECO:0000313" key="2">
    <source>
        <dbReference type="Proteomes" id="UP000258379"/>
    </source>
</evidence>
<name>A0A3E2CFT6_GARVA</name>
<feature type="non-terminal residue" evidence="1">
    <location>
        <position position="138"/>
    </location>
</feature>